<protein>
    <submittedName>
        <fullName evidence="1">Uncharacterized protein</fullName>
    </submittedName>
</protein>
<organism evidence="1 2">
    <name type="scientific">Ancylostoma caninum</name>
    <name type="common">Dog hookworm</name>
    <dbReference type="NCBI Taxonomy" id="29170"/>
    <lineage>
        <taxon>Eukaryota</taxon>
        <taxon>Metazoa</taxon>
        <taxon>Ecdysozoa</taxon>
        <taxon>Nematoda</taxon>
        <taxon>Chromadorea</taxon>
        <taxon>Rhabditida</taxon>
        <taxon>Rhabditina</taxon>
        <taxon>Rhabditomorpha</taxon>
        <taxon>Strongyloidea</taxon>
        <taxon>Ancylostomatidae</taxon>
        <taxon>Ancylostomatinae</taxon>
        <taxon>Ancylostoma</taxon>
    </lineage>
</organism>
<dbReference type="OrthoDB" id="61116at2759"/>
<dbReference type="EMBL" id="JOJR01000019">
    <property type="protein sequence ID" value="RCN50867.1"/>
    <property type="molecule type" value="Genomic_DNA"/>
</dbReference>
<proteinExistence type="predicted"/>
<comment type="caution">
    <text evidence="1">The sequence shown here is derived from an EMBL/GenBank/DDBJ whole genome shotgun (WGS) entry which is preliminary data.</text>
</comment>
<evidence type="ECO:0000313" key="2">
    <source>
        <dbReference type="Proteomes" id="UP000252519"/>
    </source>
</evidence>
<dbReference type="AlphaFoldDB" id="A0A368H6I1"/>
<sequence length="100" mass="11590">MINGPFMMDSQFDAMKREGRRIRKRKKPISVGNNEETAAIESISKEVRKDGRRIGYFYDQPTHDNNRVARDAARDLKERSLNFYRPGTISSAEIIVLEDN</sequence>
<dbReference type="Proteomes" id="UP000252519">
    <property type="component" value="Unassembled WGS sequence"/>
</dbReference>
<accession>A0A368H6I1</accession>
<keyword evidence="2" id="KW-1185">Reference proteome</keyword>
<evidence type="ECO:0000313" key="1">
    <source>
        <dbReference type="EMBL" id="RCN50867.1"/>
    </source>
</evidence>
<feature type="non-terminal residue" evidence="1">
    <location>
        <position position="100"/>
    </location>
</feature>
<dbReference type="STRING" id="29170.A0A368H6I1"/>
<reference evidence="1 2" key="1">
    <citation type="submission" date="2014-10" db="EMBL/GenBank/DDBJ databases">
        <title>Draft genome of the hookworm Ancylostoma caninum.</title>
        <authorList>
            <person name="Mitreva M."/>
        </authorList>
    </citation>
    <scope>NUCLEOTIDE SEQUENCE [LARGE SCALE GENOMIC DNA]</scope>
    <source>
        <strain evidence="1 2">Baltimore</strain>
    </source>
</reference>
<gene>
    <name evidence="1" type="ORF">ANCCAN_03085</name>
</gene>
<name>A0A368H6I1_ANCCA</name>